<accession>A0A5C3F2W7</accession>
<feature type="region of interest" description="Disordered" evidence="5">
    <location>
        <begin position="634"/>
        <end position="728"/>
    </location>
</feature>
<evidence type="ECO:0000313" key="8">
    <source>
        <dbReference type="EMBL" id="SPO37611.1"/>
    </source>
</evidence>
<dbReference type="GO" id="GO:0022857">
    <property type="term" value="F:transmembrane transporter activity"/>
    <property type="evidence" value="ECO:0007669"/>
    <property type="project" value="InterPro"/>
</dbReference>
<dbReference type="AlphaFoldDB" id="A0A5C3F2W7"/>
<keyword evidence="3 6" id="KW-1133">Transmembrane helix</keyword>
<feature type="transmembrane region" description="Helical" evidence="6">
    <location>
        <begin position="299"/>
        <end position="323"/>
    </location>
</feature>
<feature type="domain" description="Major facilitator superfamily (MFS) profile" evidence="7">
    <location>
        <begin position="174"/>
        <end position="598"/>
    </location>
</feature>
<dbReference type="GO" id="GO:0042908">
    <property type="term" value="P:xenobiotic transport"/>
    <property type="evidence" value="ECO:0007669"/>
    <property type="project" value="UniProtKB-ARBA"/>
</dbReference>
<name>A0A5C3F2W7_9BASI</name>
<evidence type="ECO:0000256" key="2">
    <source>
        <dbReference type="ARBA" id="ARBA00022692"/>
    </source>
</evidence>
<dbReference type="OrthoDB" id="5376138at2759"/>
<feature type="transmembrane region" description="Helical" evidence="6">
    <location>
        <begin position="512"/>
        <end position="533"/>
    </location>
</feature>
<dbReference type="InterPro" id="IPR020846">
    <property type="entry name" value="MFS_dom"/>
</dbReference>
<comment type="subcellular location">
    <subcellularLocation>
        <location evidence="1">Membrane</location>
        <topology evidence="1">Multi-pass membrane protein</topology>
    </subcellularLocation>
</comment>
<feature type="transmembrane region" description="Helical" evidence="6">
    <location>
        <begin position="207"/>
        <end position="228"/>
    </location>
</feature>
<dbReference type="PANTHER" id="PTHR23502">
    <property type="entry name" value="MAJOR FACILITATOR SUPERFAMILY"/>
    <property type="match status" value="1"/>
</dbReference>
<dbReference type="Pfam" id="PF07690">
    <property type="entry name" value="MFS_1"/>
    <property type="match status" value="1"/>
</dbReference>
<dbReference type="InterPro" id="IPR005829">
    <property type="entry name" value="Sugar_transporter_CS"/>
</dbReference>
<keyword evidence="4 6" id="KW-0472">Membrane</keyword>
<feature type="compositionally biased region" description="Polar residues" evidence="5">
    <location>
        <begin position="21"/>
        <end position="40"/>
    </location>
</feature>
<feature type="region of interest" description="Disordered" evidence="5">
    <location>
        <begin position="1"/>
        <end position="123"/>
    </location>
</feature>
<feature type="transmembrane region" description="Helical" evidence="6">
    <location>
        <begin position="240"/>
        <end position="266"/>
    </location>
</feature>
<dbReference type="PROSITE" id="PS50850">
    <property type="entry name" value="MFS"/>
    <property type="match status" value="1"/>
</dbReference>
<feature type="compositionally biased region" description="Acidic residues" evidence="5">
    <location>
        <begin position="656"/>
        <end position="684"/>
    </location>
</feature>
<evidence type="ECO:0000256" key="5">
    <source>
        <dbReference type="SAM" id="MobiDB-lite"/>
    </source>
</evidence>
<dbReference type="InterPro" id="IPR011701">
    <property type="entry name" value="MFS"/>
</dbReference>
<dbReference type="EMBL" id="OOIP01000007">
    <property type="protein sequence ID" value="SPO37611.1"/>
    <property type="molecule type" value="Genomic_DNA"/>
</dbReference>
<feature type="transmembrane region" description="Helical" evidence="6">
    <location>
        <begin position="172"/>
        <end position="195"/>
    </location>
</feature>
<organism evidence="8 9">
    <name type="scientific">Pseudozyma flocculosa</name>
    <dbReference type="NCBI Taxonomy" id="84751"/>
    <lineage>
        <taxon>Eukaryota</taxon>
        <taxon>Fungi</taxon>
        <taxon>Dikarya</taxon>
        <taxon>Basidiomycota</taxon>
        <taxon>Ustilaginomycotina</taxon>
        <taxon>Ustilaginomycetes</taxon>
        <taxon>Ustilaginales</taxon>
        <taxon>Ustilaginaceae</taxon>
        <taxon>Pseudozyma</taxon>
    </lineage>
</organism>
<dbReference type="PROSITE" id="PS00216">
    <property type="entry name" value="SUGAR_TRANSPORT_1"/>
    <property type="match status" value="1"/>
</dbReference>
<dbReference type="PANTHER" id="PTHR23502:SF134">
    <property type="entry name" value="MAJOR FACILITATOR SUPERFAMILY (MFS) PROFILE DOMAIN-CONTAINING PROTEIN-RELATED"/>
    <property type="match status" value="1"/>
</dbReference>
<evidence type="ECO:0000256" key="1">
    <source>
        <dbReference type="ARBA" id="ARBA00004141"/>
    </source>
</evidence>
<evidence type="ECO:0000313" key="9">
    <source>
        <dbReference type="Proteomes" id="UP000323386"/>
    </source>
</evidence>
<dbReference type="GO" id="GO:0005886">
    <property type="term" value="C:plasma membrane"/>
    <property type="evidence" value="ECO:0007669"/>
    <property type="project" value="TreeGrafter"/>
</dbReference>
<dbReference type="Gene3D" id="1.20.1250.20">
    <property type="entry name" value="MFS general substrate transporter like domains"/>
    <property type="match status" value="1"/>
</dbReference>
<feature type="transmembrane region" description="Helical" evidence="6">
    <location>
        <begin position="440"/>
        <end position="459"/>
    </location>
</feature>
<keyword evidence="2 6" id="KW-0812">Transmembrane</keyword>
<feature type="transmembrane region" description="Helical" evidence="6">
    <location>
        <begin position="329"/>
        <end position="348"/>
    </location>
</feature>
<gene>
    <name evidence="8" type="ORF">PSFLO_03086</name>
</gene>
<feature type="transmembrane region" description="Helical" evidence="6">
    <location>
        <begin position="574"/>
        <end position="594"/>
    </location>
</feature>
<reference evidence="8 9" key="1">
    <citation type="submission" date="2018-03" db="EMBL/GenBank/DDBJ databases">
        <authorList>
            <person name="Guldener U."/>
        </authorList>
    </citation>
    <scope>NUCLEOTIDE SEQUENCE [LARGE SCALE GENOMIC DNA]</scope>
    <source>
        <strain evidence="8 9">DAOM196992</strain>
    </source>
</reference>
<evidence type="ECO:0000256" key="3">
    <source>
        <dbReference type="ARBA" id="ARBA00022989"/>
    </source>
</evidence>
<feature type="transmembrane region" description="Helical" evidence="6">
    <location>
        <begin position="272"/>
        <end position="292"/>
    </location>
</feature>
<proteinExistence type="predicted"/>
<dbReference type="InterPro" id="IPR036259">
    <property type="entry name" value="MFS_trans_sf"/>
</dbReference>
<feature type="compositionally biased region" description="Basic and acidic residues" evidence="5">
    <location>
        <begin position="634"/>
        <end position="655"/>
    </location>
</feature>
<dbReference type="GO" id="GO:0140115">
    <property type="term" value="P:export across plasma membrane"/>
    <property type="evidence" value="ECO:0007669"/>
    <property type="project" value="UniProtKB-ARBA"/>
</dbReference>
<evidence type="ECO:0000256" key="6">
    <source>
        <dbReference type="SAM" id="Phobius"/>
    </source>
</evidence>
<sequence>MARPNATEPHTPPVYLGASLTPGSQTPVDSTPASSASTYDTRAPPSQAAGLEDADPVKDAESSSAAPALGRSGTRLSFKPDTKERAADVKDELMRRQRSRRGDAAVAATATPGRLERVGSTASQCNRCASPNYPASALSLTQTRSQDPSAIYIDWPPNDPENPFNWPKGQRWLLAMTCFFFTTCTAFNATGYPIAAPAVVEALDTTTTLYLLGNTLHLIAVAVTPMILAPASEVYGRRPIFLVATFLFTVLFIPQALAPNIAAILISRWFQGMAGSVGNSMAAGLASDLFVAKDRGFVMSLYAVCVFLAQGASPALTTITLAHHSWRVAFWWYGAVALLGFACMVLFMKETRGPVLLSRRARRLTKETGKLHRCRADDERLSVAIMIRISLVRPFQYLLLEPTVLSFSLWIGFLWGLIFISLEAVPIVFAEYGWDATEQSLVLLTLTLGGALGYGFNFHQERLYARQTKKYGGKPPPEARLYYACAGAVVVPVGLFIFAWTGQPSVHPAAPIVGLTIFATALFPIYLAVFSYLGDVYERYASSALAAQSFLRNVLGGCFPLFSASMYRQLTPRIASTVLGALAVALGIVPFILFRYGDRIRQHSKAAMALQREEREAIEFFEKEEARLRAKEERRLRRERAQRQRDQEGVIGEEKVVEEEGEHEDEREEMEEARDDADRTEDDEKAAAAEGKDDEDLELGRTRSKPSQLGRRMSSCDCAGGMPSVSIS</sequence>
<dbReference type="FunFam" id="1.20.1250.20:FF:000082">
    <property type="entry name" value="MFS multidrug transporter, putative"/>
    <property type="match status" value="1"/>
</dbReference>
<evidence type="ECO:0000256" key="4">
    <source>
        <dbReference type="ARBA" id="ARBA00023136"/>
    </source>
</evidence>
<feature type="transmembrane region" description="Helical" evidence="6">
    <location>
        <begin position="397"/>
        <end position="420"/>
    </location>
</feature>
<evidence type="ECO:0000259" key="7">
    <source>
        <dbReference type="PROSITE" id="PS50850"/>
    </source>
</evidence>
<dbReference type="SUPFAM" id="SSF103473">
    <property type="entry name" value="MFS general substrate transporter"/>
    <property type="match status" value="1"/>
</dbReference>
<keyword evidence="9" id="KW-1185">Reference proteome</keyword>
<feature type="compositionally biased region" description="Basic and acidic residues" evidence="5">
    <location>
        <begin position="78"/>
        <end position="103"/>
    </location>
</feature>
<protein>
    <submittedName>
        <fullName evidence="8">Related to TPO1 - Vacuolar polyamine-H+ antiporter</fullName>
    </submittedName>
</protein>
<dbReference type="Proteomes" id="UP000323386">
    <property type="component" value="Unassembled WGS sequence"/>
</dbReference>
<feature type="transmembrane region" description="Helical" evidence="6">
    <location>
        <begin position="480"/>
        <end position="500"/>
    </location>
</feature>